<dbReference type="Gene3D" id="1.10.760.10">
    <property type="entry name" value="Cytochrome c-like domain"/>
    <property type="match status" value="1"/>
</dbReference>
<dbReference type="RefSeq" id="WP_190289651.1">
    <property type="nucleotide sequence ID" value="NZ_JABFCZ010000002.1"/>
</dbReference>
<feature type="signal peptide" evidence="5">
    <location>
        <begin position="1"/>
        <end position="22"/>
    </location>
</feature>
<dbReference type="InterPro" id="IPR036909">
    <property type="entry name" value="Cyt_c-like_dom_sf"/>
</dbReference>
<evidence type="ECO:0000256" key="4">
    <source>
        <dbReference type="PROSITE-ProRule" id="PRU00433"/>
    </source>
</evidence>
<dbReference type="Pfam" id="PF00034">
    <property type="entry name" value="Cytochrom_C"/>
    <property type="match status" value="1"/>
</dbReference>
<reference evidence="7" key="1">
    <citation type="submission" date="2020-05" db="EMBL/GenBank/DDBJ databases">
        <title>Identification of trans-AT polyketide cluster in two marine bacteria, producers of a novel glutaramide-containing polyketide sesbanimide D and analogs.</title>
        <authorList>
            <person name="Kacar D."/>
            <person name="Rodriguez P."/>
            <person name="Canedo L."/>
            <person name="Gonzalez E."/>
            <person name="Galan B."/>
            <person name="De La Calle F."/>
            <person name="Garcia J.L."/>
        </authorList>
    </citation>
    <scope>NUCLEOTIDE SEQUENCE</scope>
    <source>
        <strain evidence="7">PHM038</strain>
    </source>
</reference>
<protein>
    <submittedName>
        <fullName evidence="7">Sulfur oxidation c-type cytochrome SoxX</fullName>
    </submittedName>
</protein>
<keyword evidence="3 4" id="KW-0408">Iron</keyword>
<dbReference type="GO" id="GO:0046872">
    <property type="term" value="F:metal ion binding"/>
    <property type="evidence" value="ECO:0007669"/>
    <property type="project" value="UniProtKB-KW"/>
</dbReference>
<dbReference type="InterPro" id="IPR030999">
    <property type="entry name" value="Thiosulf_SoxX"/>
</dbReference>
<dbReference type="GO" id="GO:0020037">
    <property type="term" value="F:heme binding"/>
    <property type="evidence" value="ECO:0007669"/>
    <property type="project" value="InterPro"/>
</dbReference>
<evidence type="ECO:0000256" key="3">
    <source>
        <dbReference type="ARBA" id="ARBA00023004"/>
    </source>
</evidence>
<evidence type="ECO:0000256" key="1">
    <source>
        <dbReference type="ARBA" id="ARBA00022617"/>
    </source>
</evidence>
<evidence type="ECO:0000259" key="6">
    <source>
        <dbReference type="PROSITE" id="PS51007"/>
    </source>
</evidence>
<name>A0A926NTL3_9HYPH</name>
<dbReference type="PROSITE" id="PS51007">
    <property type="entry name" value="CYTC"/>
    <property type="match status" value="1"/>
</dbReference>
<evidence type="ECO:0000313" key="7">
    <source>
        <dbReference type="EMBL" id="MBD1544979.1"/>
    </source>
</evidence>
<dbReference type="EMBL" id="JABFCZ010000002">
    <property type="protein sequence ID" value="MBD1544979.1"/>
    <property type="molecule type" value="Genomic_DNA"/>
</dbReference>
<keyword evidence="5" id="KW-0732">Signal</keyword>
<dbReference type="InterPro" id="IPR009056">
    <property type="entry name" value="Cyt_c-like_dom"/>
</dbReference>
<comment type="caution">
    <text evidence="7">The sequence shown here is derived from an EMBL/GenBank/DDBJ whole genome shotgun (WGS) entry which is preliminary data.</text>
</comment>
<feature type="domain" description="Cytochrome c" evidence="6">
    <location>
        <begin position="46"/>
        <end position="152"/>
    </location>
</feature>
<evidence type="ECO:0000313" key="8">
    <source>
        <dbReference type="Proteomes" id="UP000598467"/>
    </source>
</evidence>
<dbReference type="GO" id="GO:0009055">
    <property type="term" value="F:electron transfer activity"/>
    <property type="evidence" value="ECO:0007669"/>
    <property type="project" value="InterPro"/>
</dbReference>
<keyword evidence="1 4" id="KW-0349">Heme</keyword>
<accession>A0A926NTL3</accession>
<gene>
    <name evidence="7" type="primary">soxX</name>
    <name evidence="7" type="ORF">HK439_01785</name>
</gene>
<dbReference type="NCBIfam" id="TIGR04485">
    <property type="entry name" value="thiosulf_SoxX"/>
    <property type="match status" value="1"/>
</dbReference>
<organism evidence="7 8">
    <name type="scientific">Roseibium aggregatum</name>
    <dbReference type="NCBI Taxonomy" id="187304"/>
    <lineage>
        <taxon>Bacteria</taxon>
        <taxon>Pseudomonadati</taxon>
        <taxon>Pseudomonadota</taxon>
        <taxon>Alphaproteobacteria</taxon>
        <taxon>Hyphomicrobiales</taxon>
        <taxon>Stappiaceae</taxon>
        <taxon>Roseibium</taxon>
    </lineage>
</organism>
<sequence>MTKGFIYSIAAASLVLAGSAVAAPVAPDDVKFVDMTVAESLTGQPGDPKAGRETFANRKKGNCLACHANSEMSEQLFHGEVGPTLDGVADRWTPEQLRAIVVNSKQVLGEQTIMPGFYTMHVGDRVAEKFVGKTILTAQEVEDVVAYLTTLKEQ</sequence>
<proteinExistence type="predicted"/>
<keyword evidence="2 4" id="KW-0479">Metal-binding</keyword>
<dbReference type="AlphaFoldDB" id="A0A926NTL3"/>
<evidence type="ECO:0000256" key="5">
    <source>
        <dbReference type="SAM" id="SignalP"/>
    </source>
</evidence>
<evidence type="ECO:0000256" key="2">
    <source>
        <dbReference type="ARBA" id="ARBA00022723"/>
    </source>
</evidence>
<feature type="chain" id="PRO_5037735381" evidence="5">
    <location>
        <begin position="23"/>
        <end position="154"/>
    </location>
</feature>
<dbReference type="Proteomes" id="UP000598467">
    <property type="component" value="Unassembled WGS sequence"/>
</dbReference>
<dbReference type="SUPFAM" id="SSF46626">
    <property type="entry name" value="Cytochrome c"/>
    <property type="match status" value="1"/>
</dbReference>